<dbReference type="InterPro" id="IPR041588">
    <property type="entry name" value="Integrase_H2C2"/>
</dbReference>
<evidence type="ECO:0000259" key="8">
    <source>
        <dbReference type="PROSITE" id="PS50994"/>
    </source>
</evidence>
<dbReference type="PROSITE" id="PS50994">
    <property type="entry name" value="INTEGRASE"/>
    <property type="match status" value="1"/>
</dbReference>
<dbReference type="Gene3D" id="3.30.420.10">
    <property type="entry name" value="Ribonuclease H-like superfamily/Ribonuclease H"/>
    <property type="match status" value="1"/>
</dbReference>
<evidence type="ECO:0000256" key="3">
    <source>
        <dbReference type="ARBA" id="ARBA00022722"/>
    </source>
</evidence>
<evidence type="ECO:0000256" key="7">
    <source>
        <dbReference type="SAM" id="MobiDB-lite"/>
    </source>
</evidence>
<organism evidence="9 10">
    <name type="scientific">Cimex lectularius</name>
    <name type="common">Bed bug</name>
    <name type="synonym">Acanthia lectularia</name>
    <dbReference type="NCBI Taxonomy" id="79782"/>
    <lineage>
        <taxon>Eukaryota</taxon>
        <taxon>Metazoa</taxon>
        <taxon>Ecdysozoa</taxon>
        <taxon>Arthropoda</taxon>
        <taxon>Hexapoda</taxon>
        <taxon>Insecta</taxon>
        <taxon>Pterygota</taxon>
        <taxon>Neoptera</taxon>
        <taxon>Paraneoptera</taxon>
        <taxon>Hemiptera</taxon>
        <taxon>Heteroptera</taxon>
        <taxon>Panheteroptera</taxon>
        <taxon>Cimicomorpha</taxon>
        <taxon>Cimicidae</taxon>
        <taxon>Cimex</taxon>
    </lineage>
</organism>
<dbReference type="InterPro" id="IPR036397">
    <property type="entry name" value="RNaseH_sf"/>
</dbReference>
<feature type="region of interest" description="Disordered" evidence="7">
    <location>
        <begin position="646"/>
        <end position="709"/>
    </location>
</feature>
<dbReference type="GO" id="GO:0004519">
    <property type="term" value="F:endonuclease activity"/>
    <property type="evidence" value="ECO:0007669"/>
    <property type="project" value="UniProtKB-KW"/>
</dbReference>
<dbReference type="RefSeq" id="XP_014249829.1">
    <property type="nucleotide sequence ID" value="XM_014394343.1"/>
</dbReference>
<dbReference type="OrthoDB" id="6618553at2759"/>
<proteinExistence type="predicted"/>
<dbReference type="OMA" id="TIAACEF"/>
<keyword evidence="5" id="KW-0695">RNA-directed DNA polymerase</keyword>
<dbReference type="PANTHER" id="PTHR37984">
    <property type="entry name" value="PROTEIN CBG26694"/>
    <property type="match status" value="1"/>
</dbReference>
<keyword evidence="2" id="KW-0808">Transferase</keyword>
<evidence type="ECO:0000313" key="10">
    <source>
        <dbReference type="Proteomes" id="UP000494040"/>
    </source>
</evidence>
<keyword evidence="6" id="KW-0511">Multifunctional enzyme</keyword>
<evidence type="ECO:0000256" key="6">
    <source>
        <dbReference type="ARBA" id="ARBA00023268"/>
    </source>
</evidence>
<evidence type="ECO:0000313" key="9">
    <source>
        <dbReference type="EnsemblMetazoa" id="XP_014249829.1"/>
    </source>
</evidence>
<dbReference type="GO" id="GO:0003676">
    <property type="term" value="F:nucleic acid binding"/>
    <property type="evidence" value="ECO:0007669"/>
    <property type="project" value="InterPro"/>
</dbReference>
<dbReference type="EC" id="2.7.7.49" evidence="1"/>
<dbReference type="SUPFAM" id="SSF53098">
    <property type="entry name" value="Ribonuclease H-like"/>
    <property type="match status" value="1"/>
</dbReference>
<dbReference type="InterPro" id="IPR012337">
    <property type="entry name" value="RNaseH-like_sf"/>
</dbReference>
<dbReference type="Pfam" id="PF00665">
    <property type="entry name" value="rve"/>
    <property type="match status" value="1"/>
</dbReference>
<dbReference type="SUPFAM" id="SSF56672">
    <property type="entry name" value="DNA/RNA polymerases"/>
    <property type="match status" value="1"/>
</dbReference>
<dbReference type="FunFam" id="1.10.340.70:FF:000003">
    <property type="entry name" value="Protein CBG25708"/>
    <property type="match status" value="1"/>
</dbReference>
<reference evidence="9" key="1">
    <citation type="submission" date="2022-01" db="UniProtKB">
        <authorList>
            <consortium name="EnsemblMetazoa"/>
        </authorList>
    </citation>
    <scope>IDENTIFICATION</scope>
</reference>
<dbReference type="InterPro" id="IPR043502">
    <property type="entry name" value="DNA/RNA_pol_sf"/>
</dbReference>
<keyword evidence="2" id="KW-0548">Nucleotidyltransferase</keyword>
<dbReference type="GO" id="GO:0003964">
    <property type="term" value="F:RNA-directed DNA polymerase activity"/>
    <property type="evidence" value="ECO:0007669"/>
    <property type="project" value="UniProtKB-KW"/>
</dbReference>
<evidence type="ECO:0000256" key="2">
    <source>
        <dbReference type="ARBA" id="ARBA00022695"/>
    </source>
</evidence>
<feature type="domain" description="Integrase catalytic" evidence="8">
    <location>
        <begin position="404"/>
        <end position="574"/>
    </location>
</feature>
<dbReference type="GO" id="GO:0015074">
    <property type="term" value="P:DNA integration"/>
    <property type="evidence" value="ECO:0007669"/>
    <property type="project" value="InterPro"/>
</dbReference>
<evidence type="ECO:0000256" key="1">
    <source>
        <dbReference type="ARBA" id="ARBA00012493"/>
    </source>
</evidence>
<sequence>MKPLETKKPDERQASLKGIYIFHGALGWKSVIISTPLDTYTKLVKPKRTESKKYAGNLPYRELIGTLTYLSTTTRPDISHSENPDWVLAVNEWTWGPQQKTAFERIKKDLTEAPLLAFYDPELPTRVSADSTSYGLGGVLLQQQKKGEWQPVSYISRMLSDTEQNYSNIEREALAVAWCCDKLKEYIIGKTIEVETDHKPLLRILTTKNLDDLTPRLQRLRLRMMRYPYTMSYTPGKHLAAPDCLSRSPLDEREEYDLNEEIGAYVQAIVSSIQTTDKNIEMIRRSQENGPIFKTLAEYTREGWPSRDLISPHLRPYFPVKDEISTVNGLLVRGERLIVPIQLRQNILQRIHAGHFGVSKCRLRAQGCVWWPGISSDIDKEVRFCQKCIEHRVNRNEPLLPAEFPLRPWEKAAIDLFKLEDKWFLAITDCYSRYLEIATLQTLSAKEVIDKCKATFSRHGIPLEIRSDSGTQFSLKENSEFIQFSRDYNFQFRTSSPHFHQSNGSAEAAVKIAKSLLKKNQDDPYLALLAYRNSPLPNGFSPAELSMGRKLRDTLPRLAQHLDKKPDTTLLRVKEEQYRQKYKQNYDERHGVHPLDPFDIGDKVWITDLKRPGIIITPAKEPRSYIVETDKRTVRRNRVHLIPYSHHNQSLPYTPTTQASGEVQEPGRDESTLGQAISSTTGVRKDDDPKEMPPISPGTTPAAETPPQVVSRYGWKIRCPKRLDL</sequence>
<protein>
    <recommendedName>
        <fullName evidence="1">RNA-directed DNA polymerase</fullName>
        <ecNumber evidence="1">2.7.7.49</ecNumber>
    </recommendedName>
</protein>
<dbReference type="Gene3D" id="1.10.340.70">
    <property type="match status" value="1"/>
</dbReference>
<keyword evidence="4" id="KW-0378">Hydrolase</keyword>
<name>A0A8I6RQP2_CIMLE</name>
<accession>A0A8I6RQP2</accession>
<dbReference type="GO" id="GO:0042575">
    <property type="term" value="C:DNA polymerase complex"/>
    <property type="evidence" value="ECO:0007669"/>
    <property type="project" value="UniProtKB-ARBA"/>
</dbReference>
<dbReference type="Pfam" id="PF17919">
    <property type="entry name" value="RT_RNaseH_2"/>
    <property type="match status" value="1"/>
</dbReference>
<dbReference type="GeneID" id="106666859"/>
<keyword evidence="3" id="KW-0540">Nuclease</keyword>
<dbReference type="Proteomes" id="UP000494040">
    <property type="component" value="Unassembled WGS sequence"/>
</dbReference>
<dbReference type="InterPro" id="IPR050951">
    <property type="entry name" value="Retrovirus_Pol_polyprotein"/>
</dbReference>
<dbReference type="CDD" id="cd09274">
    <property type="entry name" value="RNase_HI_RT_Ty3"/>
    <property type="match status" value="1"/>
</dbReference>
<evidence type="ECO:0000256" key="5">
    <source>
        <dbReference type="ARBA" id="ARBA00022918"/>
    </source>
</evidence>
<keyword evidence="4" id="KW-0255">Endonuclease</keyword>
<dbReference type="InterPro" id="IPR041577">
    <property type="entry name" value="RT_RNaseH_2"/>
</dbReference>
<dbReference type="AlphaFoldDB" id="A0A8I6RQP2"/>
<dbReference type="Pfam" id="PF17921">
    <property type="entry name" value="Integrase_H2C2"/>
    <property type="match status" value="1"/>
</dbReference>
<evidence type="ECO:0000256" key="4">
    <source>
        <dbReference type="ARBA" id="ARBA00022759"/>
    </source>
</evidence>
<dbReference type="PANTHER" id="PTHR37984:SF5">
    <property type="entry name" value="PROTEIN NYNRIN-LIKE"/>
    <property type="match status" value="1"/>
</dbReference>
<dbReference type="FunFam" id="3.30.420.10:FF:000063">
    <property type="entry name" value="Retrovirus-related Pol polyprotein from transposon 297-like Protein"/>
    <property type="match status" value="1"/>
</dbReference>
<keyword evidence="10" id="KW-1185">Reference proteome</keyword>
<feature type="compositionally biased region" description="Polar residues" evidence="7">
    <location>
        <begin position="646"/>
        <end position="661"/>
    </location>
</feature>
<dbReference type="InterPro" id="IPR001584">
    <property type="entry name" value="Integrase_cat-core"/>
</dbReference>
<dbReference type="Gene3D" id="3.10.20.370">
    <property type="match status" value="1"/>
</dbReference>
<dbReference type="KEGG" id="clec:106666859"/>
<feature type="compositionally biased region" description="Polar residues" evidence="7">
    <location>
        <begin position="672"/>
        <end position="682"/>
    </location>
</feature>
<dbReference type="FunFam" id="3.10.20.370:FF:000001">
    <property type="entry name" value="Retrovirus-related Pol polyprotein from transposon 17.6-like protein"/>
    <property type="match status" value="1"/>
</dbReference>
<dbReference type="EnsemblMetazoa" id="XM_014394343.1">
    <property type="protein sequence ID" value="XP_014249829.1"/>
    <property type="gene ID" value="LOC106666859"/>
</dbReference>